<dbReference type="Proteomes" id="UP000515275">
    <property type="component" value="Chromosome"/>
</dbReference>
<protein>
    <submittedName>
        <fullName evidence="1">Uncharacterized protein</fullName>
    </submittedName>
</protein>
<dbReference type="InterPro" id="IPR032830">
    <property type="entry name" value="XPB/Ssl2_N"/>
</dbReference>
<proteinExistence type="predicted"/>
<organism evidence="1 2">
    <name type="scientific">Corynebacterium anserum</name>
    <dbReference type="NCBI Taxonomy" id="2684406"/>
    <lineage>
        <taxon>Bacteria</taxon>
        <taxon>Bacillati</taxon>
        <taxon>Actinomycetota</taxon>
        <taxon>Actinomycetes</taxon>
        <taxon>Mycobacteriales</taxon>
        <taxon>Corynebacteriaceae</taxon>
        <taxon>Corynebacterium</taxon>
    </lineage>
</organism>
<gene>
    <name evidence="1" type="ORF">GP473_01940</name>
</gene>
<dbReference type="AlphaFoldDB" id="A0A7G7YQV3"/>
<dbReference type="Pfam" id="PF13625">
    <property type="entry name" value="Helicase_C_3"/>
    <property type="match status" value="1"/>
</dbReference>
<accession>A0A7G7YQV3</accession>
<reference evidence="1 2" key="1">
    <citation type="submission" date="2019-12" db="EMBL/GenBank/DDBJ databases">
        <title>Corynebacterium sp. nov., isolated from feces of the Anser Albifrons in China.</title>
        <authorList>
            <person name="Liu Q."/>
        </authorList>
    </citation>
    <scope>NUCLEOTIDE SEQUENCE [LARGE SCALE GENOMIC DNA]</scope>
    <source>
        <strain evidence="1 2">23H37-10</strain>
    </source>
</reference>
<name>A0A7G7YQV3_9CORY</name>
<dbReference type="KEGG" id="cans:GP473_01940"/>
<evidence type="ECO:0000313" key="2">
    <source>
        <dbReference type="Proteomes" id="UP000515275"/>
    </source>
</evidence>
<keyword evidence="2" id="KW-1185">Reference proteome</keyword>
<evidence type="ECO:0000313" key="1">
    <source>
        <dbReference type="EMBL" id="QNH96873.1"/>
    </source>
</evidence>
<dbReference type="EMBL" id="CP046883">
    <property type="protein sequence ID" value="QNH96873.1"/>
    <property type="molecule type" value="Genomic_DNA"/>
</dbReference>
<sequence>MLLLGWVGSTYATWMLRDNDIQLLSPEAHHGCAAELRSLFCSLFPTSADLDDRTEDPTEELWRLRPALAWHTPQLAWESLLSEASDLGLLGPGGGAAGVVGSMVSSSDSVKSPAAPQATSALDALRETLREMEARIAGGEPMSHHEALYSLSMRLSTILPDPVRMLIIQSDHTILAPGLLSTEDQNQLSRMAEQESSGMASVWRVSKRTLLSAFASGDTVEQIEAFLDSMSPGGLASVPQSLRYLLSDTFRAYSHGGLAHSSYDGLPGSVPSRRGHSGLSHVPTPTRIPNDPSVEPAGDISLQIAGAVESFRRTHAGSESFDSTQGFPSTDTRTVRTPRDVMAELRMAYSSGRQVRLHYVDYAGAISQEWISIVMMTPSTISAVIDSTGETITIQPHRIAAVDVPR</sequence>